<name>A0A1H4MPK1_9PSED</name>
<evidence type="ECO:0000313" key="3">
    <source>
        <dbReference type="Proteomes" id="UP000198982"/>
    </source>
</evidence>
<dbReference type="AlphaFoldDB" id="A0A1H4MPK1"/>
<dbReference type="Proteomes" id="UP000198982">
    <property type="component" value="Unassembled WGS sequence"/>
</dbReference>
<feature type="chain" id="PRO_5011754078" description="TonB C terminal" evidence="1">
    <location>
        <begin position="27"/>
        <end position="265"/>
    </location>
</feature>
<evidence type="ECO:0008006" key="4">
    <source>
        <dbReference type="Google" id="ProtNLM"/>
    </source>
</evidence>
<evidence type="ECO:0000256" key="1">
    <source>
        <dbReference type="SAM" id="SignalP"/>
    </source>
</evidence>
<keyword evidence="1" id="KW-0732">Signal</keyword>
<dbReference type="PROSITE" id="PS51257">
    <property type="entry name" value="PROKAR_LIPOPROTEIN"/>
    <property type="match status" value="1"/>
</dbReference>
<feature type="signal peptide" evidence="1">
    <location>
        <begin position="1"/>
        <end position="26"/>
    </location>
</feature>
<keyword evidence="3" id="KW-1185">Reference proteome</keyword>
<evidence type="ECO:0000313" key="2">
    <source>
        <dbReference type="EMBL" id="SEB84272.1"/>
    </source>
</evidence>
<organism evidence="2 3">
    <name type="scientific">Pseudomonas saponiphila</name>
    <dbReference type="NCBI Taxonomy" id="556534"/>
    <lineage>
        <taxon>Bacteria</taxon>
        <taxon>Pseudomonadati</taxon>
        <taxon>Pseudomonadota</taxon>
        <taxon>Gammaproteobacteria</taxon>
        <taxon>Pseudomonadales</taxon>
        <taxon>Pseudomonadaceae</taxon>
        <taxon>Pseudomonas</taxon>
    </lineage>
</organism>
<dbReference type="EMBL" id="FNTJ01000001">
    <property type="protein sequence ID" value="SEB84272.1"/>
    <property type="molecule type" value="Genomic_DNA"/>
</dbReference>
<gene>
    <name evidence="2" type="ORF">SAMN05216178_2465</name>
</gene>
<protein>
    <recommendedName>
        <fullName evidence="4">TonB C terminal</fullName>
    </recommendedName>
</protein>
<dbReference type="RefSeq" id="WP_092313820.1">
    <property type="nucleotide sequence ID" value="NZ_FNTJ01000001.1"/>
</dbReference>
<dbReference type="PROSITE" id="PS50007">
    <property type="entry name" value="PIPLC_X_DOMAIN"/>
    <property type="match status" value="1"/>
</dbReference>
<accession>A0A1H4MPK1</accession>
<sequence length="265" mass="29762">MHARFSIDLTRAVLAALMLTGLLALAACQTAAPETPEQQQQRRYQRFVDEFRQVLEQGVRSADLDGWSGGVSLRAVIDPLNRMVACSTEALPEYPLPRYPDNRLVAAAVERICWDSVFPRAEPQLFSGRPAANLEVVLPVVVTPPGRLPVEEQKIRETVREYKAQEQYFWRQLFAAETLDSLGSARIEGHANAQGQVQACQVRLSAIAARACDFKPDPERVQRLQERCTALDIRQMPGFFASETVGDRFLVELQYSPWRGGPKRP</sequence>
<reference evidence="3" key="1">
    <citation type="submission" date="2016-10" db="EMBL/GenBank/DDBJ databases">
        <authorList>
            <person name="Varghese N."/>
            <person name="Submissions S."/>
        </authorList>
    </citation>
    <scope>NUCLEOTIDE SEQUENCE [LARGE SCALE GENOMIC DNA]</scope>
    <source>
        <strain evidence="3">DSM 9751</strain>
    </source>
</reference>
<proteinExistence type="predicted"/>